<dbReference type="InterPro" id="IPR030931">
    <property type="entry name" value="Group_II_RT_mat"/>
</dbReference>
<dbReference type="InterPro" id="IPR043502">
    <property type="entry name" value="DNA/RNA_pol_sf"/>
</dbReference>
<dbReference type="InterPro" id="IPR051083">
    <property type="entry name" value="GrpII_Intron_Splice-Mob/Def"/>
</dbReference>
<dbReference type="Gene3D" id="3.30.70.270">
    <property type="match status" value="1"/>
</dbReference>
<dbReference type="Pfam" id="PF00078">
    <property type="entry name" value="RVT_1"/>
    <property type="match status" value="1"/>
</dbReference>
<evidence type="ECO:0000259" key="2">
    <source>
        <dbReference type="PROSITE" id="PS50878"/>
    </source>
</evidence>
<proteinExistence type="inferred from homology"/>
<dbReference type="PROSITE" id="PS50878">
    <property type="entry name" value="RT_POL"/>
    <property type="match status" value="1"/>
</dbReference>
<dbReference type="EMBL" id="CP067420">
    <property type="protein sequence ID" value="QQP89661.1"/>
    <property type="molecule type" value="Genomic_DNA"/>
</dbReference>
<dbReference type="EC" id="2.7.7.49" evidence="3"/>
<accession>A0ABX7B0P1</accession>
<dbReference type="CDD" id="cd01651">
    <property type="entry name" value="RT_G2_intron"/>
    <property type="match status" value="1"/>
</dbReference>
<dbReference type="InterPro" id="IPR000477">
    <property type="entry name" value="RT_dom"/>
</dbReference>
<gene>
    <name evidence="3" type="primary">ltrA</name>
    <name evidence="3" type="ORF">IGS68_16480</name>
    <name evidence="4" type="ORF">IGS68_27475</name>
</gene>
<reference evidence="5" key="1">
    <citation type="submission" date="2021-01" db="EMBL/GenBank/DDBJ databases">
        <title>Skermanella TT6 skin isolate.</title>
        <authorList>
            <person name="Lee K."/>
            <person name="Ganzorig M."/>
        </authorList>
    </citation>
    <scope>NUCLEOTIDE SEQUENCE [LARGE SCALE GENOMIC DNA]</scope>
    <source>
        <strain evidence="4 5">TT6</strain>
    </source>
</reference>
<organism evidence="3 5">
    <name type="scientific">Skermanella cutis</name>
    <dbReference type="NCBI Taxonomy" id="2775420"/>
    <lineage>
        <taxon>Bacteria</taxon>
        <taxon>Pseudomonadati</taxon>
        <taxon>Pseudomonadota</taxon>
        <taxon>Alphaproteobacteria</taxon>
        <taxon>Rhodospirillales</taxon>
        <taxon>Azospirillaceae</taxon>
        <taxon>Skermanella</taxon>
    </lineage>
</organism>
<keyword evidence="3" id="KW-0548">Nucleotidyltransferase</keyword>
<keyword evidence="3" id="KW-0695">RNA-directed DNA polymerase</keyword>
<keyword evidence="3" id="KW-0808">Transferase</keyword>
<dbReference type="Pfam" id="PF08388">
    <property type="entry name" value="GIIM"/>
    <property type="match status" value="1"/>
</dbReference>
<dbReference type="PANTHER" id="PTHR34047">
    <property type="entry name" value="NUCLEAR INTRON MATURASE 1, MITOCHONDRIAL-RELATED"/>
    <property type="match status" value="1"/>
</dbReference>
<feature type="domain" description="Reverse transcriptase" evidence="2">
    <location>
        <begin position="69"/>
        <end position="300"/>
    </location>
</feature>
<dbReference type="PANTHER" id="PTHR34047:SF8">
    <property type="entry name" value="PROTEIN YKFC"/>
    <property type="match status" value="1"/>
</dbReference>
<dbReference type="RefSeq" id="WP_201071267.1">
    <property type="nucleotide sequence ID" value="NZ_CP067420.1"/>
</dbReference>
<evidence type="ECO:0000313" key="4">
    <source>
        <dbReference type="EMBL" id="QQP89661.1"/>
    </source>
</evidence>
<evidence type="ECO:0000313" key="5">
    <source>
        <dbReference type="Proteomes" id="UP000595197"/>
    </source>
</evidence>
<keyword evidence="5" id="KW-1185">Reference proteome</keyword>
<evidence type="ECO:0000256" key="1">
    <source>
        <dbReference type="ARBA" id="ARBA00034120"/>
    </source>
</evidence>
<dbReference type="EMBL" id="CP067420">
    <property type="protein sequence ID" value="QQP87682.1"/>
    <property type="molecule type" value="Genomic_DNA"/>
</dbReference>
<name>A0ABX7B0P1_9PROT</name>
<protein>
    <submittedName>
        <fullName evidence="3">Group II intron reverse transcriptase/maturase</fullName>
        <ecNumber evidence="3">2.7.7.49</ecNumber>
    </submittedName>
</protein>
<evidence type="ECO:0000313" key="3">
    <source>
        <dbReference type="EMBL" id="QQP87682.1"/>
    </source>
</evidence>
<dbReference type="Proteomes" id="UP000595197">
    <property type="component" value="Chromosome"/>
</dbReference>
<dbReference type="InterPro" id="IPR043128">
    <property type="entry name" value="Rev_trsase/Diguanyl_cyclase"/>
</dbReference>
<sequence>MEASIWTGPMVSALGNGVKGGKWYSLIDKAIRPATLECAWRRVARNKGAAGVDGQSIARFTLQADRYLRELHEDLNSGSYRPSPVRRVEIPKGDGKTRPLGIPTVKDRIVQTALKLTIEPILEARFRDGSYGFRPGRGCKDALRAVDRALKDGYAWVVDADLERYFDTIPRRDLMARLGDLISDGRVLELIDSFLQQDIMTETARWTPVAGAPQGAVISPILSNLYLHPLDELMEAEGYRMIRYADDFVVLCRDEAQARAALARVQAWVADNGLTLHPDKTHVGDCRQPGQGFDFLGYRFEAGRRYVRDKSLKAFKDKIRARTGRSRGVSLDHVIADLNPVLRGWFGYFKHARARLFTQLDKFIRRRLRAMLRKQSRRPGFGKSYADHRQWTNAYFATRGLFTLSTALRQARHSR</sequence>
<dbReference type="GO" id="GO:0003964">
    <property type="term" value="F:RNA-directed DNA polymerase activity"/>
    <property type="evidence" value="ECO:0007669"/>
    <property type="project" value="UniProtKB-KW"/>
</dbReference>
<dbReference type="NCBIfam" id="TIGR04416">
    <property type="entry name" value="group_II_RT_mat"/>
    <property type="match status" value="1"/>
</dbReference>
<dbReference type="SUPFAM" id="SSF56672">
    <property type="entry name" value="DNA/RNA polymerases"/>
    <property type="match status" value="1"/>
</dbReference>
<reference evidence="3" key="2">
    <citation type="submission" date="2021-02" db="EMBL/GenBank/DDBJ databases">
        <title>Skermanella TT6 skin isolate.</title>
        <authorList>
            <person name="Lee K."/>
            <person name="Ganzorig M."/>
        </authorList>
    </citation>
    <scope>NUCLEOTIDE SEQUENCE</scope>
    <source>
        <strain evidence="3 5">TT6</strain>
    </source>
</reference>
<comment type="similarity">
    <text evidence="1">Belongs to the bacterial reverse transcriptase family.</text>
</comment>
<dbReference type="InterPro" id="IPR013597">
    <property type="entry name" value="Mat_intron_G2"/>
</dbReference>